<keyword evidence="6" id="KW-1185">Reference proteome</keyword>
<organism evidence="5 6">
    <name type="scientific">Hevea brasiliensis</name>
    <name type="common">Para rubber tree</name>
    <name type="synonym">Siphonia brasiliensis</name>
    <dbReference type="NCBI Taxonomy" id="3981"/>
    <lineage>
        <taxon>Eukaryota</taxon>
        <taxon>Viridiplantae</taxon>
        <taxon>Streptophyta</taxon>
        <taxon>Embryophyta</taxon>
        <taxon>Tracheophyta</taxon>
        <taxon>Spermatophyta</taxon>
        <taxon>Magnoliopsida</taxon>
        <taxon>eudicotyledons</taxon>
        <taxon>Gunneridae</taxon>
        <taxon>Pentapetalae</taxon>
        <taxon>rosids</taxon>
        <taxon>fabids</taxon>
        <taxon>Malpighiales</taxon>
        <taxon>Euphorbiaceae</taxon>
        <taxon>Crotonoideae</taxon>
        <taxon>Micrandreae</taxon>
        <taxon>Hevea</taxon>
    </lineage>
</organism>
<name>A0A6A6K8Q3_HEVBR</name>
<evidence type="ECO:0000256" key="2">
    <source>
        <dbReference type="ARBA" id="ARBA00023125"/>
    </source>
</evidence>
<dbReference type="GO" id="GO:0003700">
    <property type="term" value="F:DNA-binding transcription factor activity"/>
    <property type="evidence" value="ECO:0007669"/>
    <property type="project" value="InterPro"/>
</dbReference>
<evidence type="ECO:0000256" key="4">
    <source>
        <dbReference type="SAM" id="MobiDB-lite"/>
    </source>
</evidence>
<evidence type="ECO:0000256" key="3">
    <source>
        <dbReference type="ARBA" id="ARBA00023242"/>
    </source>
</evidence>
<feature type="region of interest" description="Disordered" evidence="4">
    <location>
        <begin position="64"/>
        <end position="84"/>
    </location>
</feature>
<dbReference type="PANTHER" id="PTHR45914">
    <property type="entry name" value="TRANSCRIPTION FACTOR HEC3-RELATED"/>
    <property type="match status" value="1"/>
</dbReference>
<keyword evidence="3" id="KW-0539">Nucleus</keyword>
<keyword evidence="2" id="KW-0238">DNA-binding</keyword>
<evidence type="ECO:0000256" key="1">
    <source>
        <dbReference type="ARBA" id="ARBA00004123"/>
    </source>
</evidence>
<dbReference type="PANTHER" id="PTHR45914:SF7">
    <property type="entry name" value="TRANSCRIPTION FACTOR HEC3"/>
    <property type="match status" value="1"/>
</dbReference>
<dbReference type="GO" id="GO:0003677">
    <property type="term" value="F:DNA binding"/>
    <property type="evidence" value="ECO:0007669"/>
    <property type="project" value="UniProtKB-KW"/>
</dbReference>
<evidence type="ECO:0000313" key="5">
    <source>
        <dbReference type="EMBL" id="KAF2284418.1"/>
    </source>
</evidence>
<protein>
    <submittedName>
        <fullName evidence="5">Uncharacterized protein</fullName>
    </submittedName>
</protein>
<sequence>MEEVEEPEEELGAMKEMMYKIAAMQPVDIDPATIRKPKRRNIRLLQSNQNPPCIGGWKPLVSTTSSTLESPAPAGPGNAFLSNGGDPAAMCFNHEVISD</sequence>
<gene>
    <name evidence="5" type="ORF">GH714_021653</name>
</gene>
<proteinExistence type="predicted"/>
<dbReference type="AlphaFoldDB" id="A0A6A6K8Q3"/>
<dbReference type="GO" id="GO:0005634">
    <property type="term" value="C:nucleus"/>
    <property type="evidence" value="ECO:0007669"/>
    <property type="project" value="UniProtKB-SubCell"/>
</dbReference>
<comment type="subcellular location">
    <subcellularLocation>
        <location evidence="1">Nucleus</location>
    </subcellularLocation>
</comment>
<dbReference type="Proteomes" id="UP000467840">
    <property type="component" value="Chromosome 12"/>
</dbReference>
<dbReference type="EMBL" id="JAAGAX010000018">
    <property type="protein sequence ID" value="KAF2284418.1"/>
    <property type="molecule type" value="Genomic_DNA"/>
</dbReference>
<reference evidence="5 6" key="1">
    <citation type="journal article" date="2020" name="Mol. Plant">
        <title>The Chromosome-Based Rubber Tree Genome Provides New Insights into Spurge Genome Evolution and Rubber Biosynthesis.</title>
        <authorList>
            <person name="Liu J."/>
            <person name="Shi C."/>
            <person name="Shi C.C."/>
            <person name="Li W."/>
            <person name="Zhang Q.J."/>
            <person name="Zhang Y."/>
            <person name="Li K."/>
            <person name="Lu H.F."/>
            <person name="Shi C."/>
            <person name="Zhu S.T."/>
            <person name="Xiao Z.Y."/>
            <person name="Nan H."/>
            <person name="Yue Y."/>
            <person name="Zhu X.G."/>
            <person name="Wu Y."/>
            <person name="Hong X.N."/>
            <person name="Fan G.Y."/>
            <person name="Tong Y."/>
            <person name="Zhang D."/>
            <person name="Mao C.L."/>
            <person name="Liu Y.L."/>
            <person name="Hao S.J."/>
            <person name="Liu W.Q."/>
            <person name="Lv M.Q."/>
            <person name="Zhang H.B."/>
            <person name="Liu Y."/>
            <person name="Hu-Tang G.R."/>
            <person name="Wang J.P."/>
            <person name="Wang J.H."/>
            <person name="Sun Y.H."/>
            <person name="Ni S.B."/>
            <person name="Chen W.B."/>
            <person name="Zhang X.C."/>
            <person name="Jiao Y.N."/>
            <person name="Eichler E.E."/>
            <person name="Li G.H."/>
            <person name="Liu X."/>
            <person name="Gao L.Z."/>
        </authorList>
    </citation>
    <scope>NUCLEOTIDE SEQUENCE [LARGE SCALE GENOMIC DNA]</scope>
    <source>
        <strain evidence="6">cv. GT1</strain>
        <tissue evidence="5">Leaf</tissue>
    </source>
</reference>
<accession>A0A6A6K8Q3</accession>
<comment type="caution">
    <text evidence="5">The sequence shown here is derived from an EMBL/GenBank/DDBJ whole genome shotgun (WGS) entry which is preliminary data.</text>
</comment>
<evidence type="ECO:0000313" key="6">
    <source>
        <dbReference type="Proteomes" id="UP000467840"/>
    </source>
</evidence>
<dbReference type="InterPro" id="IPR045843">
    <property type="entry name" value="IND-like"/>
</dbReference>